<sequence>MGWDISSLEERLNRISEKSKEIEIDLDQKREKEHYCIMNERYKRYISQFSKEYIEMSEYYYGPELPYPIYCKEFKEPTYLDSPKDVKELYSLFLFFGMFQMFTGIKD</sequence>
<evidence type="ECO:0000313" key="2">
    <source>
        <dbReference type="EMBL" id="QHU23516.1"/>
    </source>
</evidence>
<dbReference type="AlphaFoldDB" id="A0A6C0L2E2"/>
<proteinExistence type="predicted"/>
<accession>A0A6C0L2E2</accession>
<evidence type="ECO:0000256" key="1">
    <source>
        <dbReference type="SAM" id="Coils"/>
    </source>
</evidence>
<protein>
    <submittedName>
        <fullName evidence="2">Uncharacterized protein</fullName>
    </submittedName>
</protein>
<keyword evidence="1" id="KW-0175">Coiled coil</keyword>
<reference evidence="2" key="1">
    <citation type="journal article" date="2020" name="Nature">
        <title>Giant virus diversity and host interactions through global metagenomics.</title>
        <authorList>
            <person name="Schulz F."/>
            <person name="Roux S."/>
            <person name="Paez-Espino D."/>
            <person name="Jungbluth S."/>
            <person name="Walsh D.A."/>
            <person name="Denef V.J."/>
            <person name="McMahon K.D."/>
            <person name="Konstantinidis K.T."/>
            <person name="Eloe-Fadrosh E.A."/>
            <person name="Kyrpides N.C."/>
            <person name="Woyke T."/>
        </authorList>
    </citation>
    <scope>NUCLEOTIDE SEQUENCE</scope>
    <source>
        <strain evidence="2">GVMAG-S-ERX555907-94</strain>
    </source>
</reference>
<feature type="coiled-coil region" evidence="1">
    <location>
        <begin position="5"/>
        <end position="32"/>
    </location>
</feature>
<dbReference type="EMBL" id="MN741031">
    <property type="protein sequence ID" value="QHU23516.1"/>
    <property type="molecule type" value="Genomic_DNA"/>
</dbReference>
<name>A0A6C0L2E2_9ZZZZ</name>
<organism evidence="2">
    <name type="scientific">viral metagenome</name>
    <dbReference type="NCBI Taxonomy" id="1070528"/>
    <lineage>
        <taxon>unclassified sequences</taxon>
        <taxon>metagenomes</taxon>
        <taxon>organismal metagenomes</taxon>
    </lineage>
</organism>